<dbReference type="EMBL" id="CM002925">
    <property type="protein sequence ID" value="KGN55434.1"/>
    <property type="molecule type" value="Genomic_DNA"/>
</dbReference>
<dbReference type="PROSITE" id="PS50811">
    <property type="entry name" value="WRKY"/>
    <property type="match status" value="1"/>
</dbReference>
<evidence type="ECO:0000256" key="2">
    <source>
        <dbReference type="ARBA" id="ARBA00023015"/>
    </source>
</evidence>
<feature type="domain" description="WRKY" evidence="6">
    <location>
        <begin position="163"/>
        <end position="229"/>
    </location>
</feature>
<reference evidence="7 8" key="4">
    <citation type="journal article" date="2011" name="BMC Genomics">
        <title>RNA-Seq improves annotation of protein-coding genes in the cucumber genome.</title>
        <authorList>
            <person name="Li Z."/>
            <person name="Zhang Z."/>
            <person name="Yan P."/>
            <person name="Huang S."/>
            <person name="Fei Z."/>
            <person name="Lin K."/>
        </authorList>
    </citation>
    <scope>NUCLEOTIDE SEQUENCE [LARGE SCALE GENOMIC DNA]</scope>
    <source>
        <strain evidence="8">cv. 9930</strain>
    </source>
</reference>
<sequence>MMDIFLDLNVDPNSSYANSTMDEVAHHSSQKRDQFDGEIYGDKEKLALSLSNKGSESSPTLEQELDRKIQENGKLSQMLRIMYEKYINLQKQVMYLLSNQKQSTEMEGVCSRKRKAEGEQEDYENLEGICSTRDEDFNRWLKRPRLNGNSKVSKVFVQKDASDPSLVVKDGYQWRKYGQKVTRDNPSPRAYFKCSSAPNCPVKKKVQRSLEDPTILVATYEGEHSHASHFQTELSLRSINGGKGSAVPVLATIKPSCATVTLDLIHEDGLFKSPKDYASSESAEAAVWQEFLVQQMASSLKKDPEFAGIVAGAISGKVLGNQTNRE</sequence>
<evidence type="ECO:0000256" key="4">
    <source>
        <dbReference type="ARBA" id="ARBA00023163"/>
    </source>
</evidence>
<dbReference type="Gene3D" id="2.20.25.80">
    <property type="entry name" value="WRKY domain"/>
    <property type="match status" value="1"/>
</dbReference>
<reference evidence="7 8" key="3">
    <citation type="journal article" date="2010" name="BMC Genomics">
        <title>Transcriptome sequencing and comparative analysis of cucumber flowers with different sex types.</title>
        <authorList>
            <person name="Guo S."/>
            <person name="Zheng Y."/>
            <person name="Joung J.G."/>
            <person name="Liu S."/>
            <person name="Zhang Z."/>
            <person name="Crasta O.R."/>
            <person name="Sobral B.W."/>
            <person name="Xu Y."/>
            <person name="Huang S."/>
            <person name="Fei Z."/>
        </authorList>
    </citation>
    <scope>NUCLEOTIDE SEQUENCE [LARGE SCALE GENOMIC DNA]</scope>
    <source>
        <strain evidence="8">cv. 9930</strain>
    </source>
</reference>
<dbReference type="GO" id="GO:0003700">
    <property type="term" value="F:DNA-binding transcription factor activity"/>
    <property type="evidence" value="ECO:0007669"/>
    <property type="project" value="InterPro"/>
</dbReference>
<evidence type="ECO:0000256" key="5">
    <source>
        <dbReference type="ARBA" id="ARBA00023242"/>
    </source>
</evidence>
<keyword evidence="4" id="KW-0804">Transcription</keyword>
<dbReference type="OMA" id="ENCANLF"/>
<reference evidence="7 8" key="1">
    <citation type="journal article" date="2009" name="Nat. Genet.">
        <title>The genome of the cucumber, Cucumis sativus L.</title>
        <authorList>
            <person name="Huang S."/>
            <person name="Li R."/>
            <person name="Zhang Z."/>
            <person name="Li L."/>
            <person name="Gu X."/>
            <person name="Fan W."/>
            <person name="Lucas W.J."/>
            <person name="Wang X."/>
            <person name="Xie B."/>
            <person name="Ni P."/>
            <person name="Ren Y."/>
            <person name="Zhu H."/>
            <person name="Li J."/>
            <person name="Lin K."/>
            <person name="Jin W."/>
            <person name="Fei Z."/>
            <person name="Li G."/>
            <person name="Staub J."/>
            <person name="Kilian A."/>
            <person name="van der Vossen E.A."/>
            <person name="Wu Y."/>
            <person name="Guo J."/>
            <person name="He J."/>
            <person name="Jia Z."/>
            <person name="Ren Y."/>
            <person name="Tian G."/>
            <person name="Lu Y."/>
            <person name="Ruan J."/>
            <person name="Qian W."/>
            <person name="Wang M."/>
            <person name="Huang Q."/>
            <person name="Li B."/>
            <person name="Xuan Z."/>
            <person name="Cao J."/>
            <person name="Asan"/>
            <person name="Wu Z."/>
            <person name="Zhang J."/>
            <person name="Cai Q."/>
            <person name="Bai Y."/>
            <person name="Zhao B."/>
            <person name="Han Y."/>
            <person name="Li Y."/>
            <person name="Li X."/>
            <person name="Wang S."/>
            <person name="Shi Q."/>
            <person name="Liu S."/>
            <person name="Cho W.K."/>
            <person name="Kim J.Y."/>
            <person name="Xu Y."/>
            <person name="Heller-Uszynska K."/>
            <person name="Miao H."/>
            <person name="Cheng Z."/>
            <person name="Zhang S."/>
            <person name="Wu J."/>
            <person name="Yang Y."/>
            <person name="Kang H."/>
            <person name="Li M."/>
            <person name="Liang H."/>
            <person name="Ren X."/>
            <person name="Shi Z."/>
            <person name="Wen M."/>
            <person name="Jian M."/>
            <person name="Yang H."/>
            <person name="Zhang G."/>
            <person name="Yang Z."/>
            <person name="Chen R."/>
            <person name="Liu S."/>
            <person name="Li J."/>
            <person name="Ma L."/>
            <person name="Liu H."/>
            <person name="Zhou Y."/>
            <person name="Zhao J."/>
            <person name="Fang X."/>
            <person name="Li G."/>
            <person name="Fang L."/>
            <person name="Li Y."/>
            <person name="Liu D."/>
            <person name="Zheng H."/>
            <person name="Zhang Y."/>
            <person name="Qin N."/>
            <person name="Li Z."/>
            <person name="Yang G."/>
            <person name="Yang S."/>
            <person name="Bolund L."/>
            <person name="Kristiansen K."/>
            <person name="Zheng H."/>
            <person name="Li S."/>
            <person name="Zhang X."/>
            <person name="Yang H."/>
            <person name="Wang J."/>
            <person name="Sun R."/>
            <person name="Zhang B."/>
            <person name="Jiang S."/>
            <person name="Wang J."/>
            <person name="Du Y."/>
            <person name="Li S."/>
        </authorList>
    </citation>
    <scope>NUCLEOTIDE SEQUENCE [LARGE SCALE GENOMIC DNA]</scope>
    <source>
        <strain evidence="8">cv. 9930</strain>
    </source>
</reference>
<proteinExistence type="predicted"/>
<dbReference type="PANTHER" id="PTHR31429:SF76">
    <property type="entry name" value="WRKY FAMILY TRANSCRIPTION FACTOR-RELATED"/>
    <property type="match status" value="1"/>
</dbReference>
<name>A0A0A0L324_CUCSA</name>
<dbReference type="Gramene" id="KGN55434">
    <property type="protein sequence ID" value="KGN55434"/>
    <property type="gene ID" value="Csa_4G652000"/>
</dbReference>
<dbReference type="AlphaFoldDB" id="A0A0A0L324"/>
<accession>A0A0A0L324</accession>
<dbReference type="SMART" id="SM00774">
    <property type="entry name" value="WRKY"/>
    <property type="match status" value="1"/>
</dbReference>
<keyword evidence="8" id="KW-1185">Reference proteome</keyword>
<dbReference type="GO" id="GO:0005634">
    <property type="term" value="C:nucleus"/>
    <property type="evidence" value="ECO:0007669"/>
    <property type="project" value="UniProtKB-SubCell"/>
</dbReference>
<protein>
    <recommendedName>
        <fullName evidence="6">WRKY domain-containing protein</fullName>
    </recommendedName>
</protein>
<keyword evidence="2" id="KW-0805">Transcription regulation</keyword>
<evidence type="ECO:0000313" key="7">
    <source>
        <dbReference type="EMBL" id="KGN55434.1"/>
    </source>
</evidence>
<reference evidence="7 8" key="2">
    <citation type="journal article" date="2009" name="PLoS ONE">
        <title>An integrated genetic and cytogenetic map of the cucumber genome.</title>
        <authorList>
            <person name="Ren Y."/>
            <person name="Zhang Z."/>
            <person name="Liu J."/>
            <person name="Staub J.E."/>
            <person name="Han Y."/>
            <person name="Cheng Z."/>
            <person name="Li X."/>
            <person name="Lu J."/>
            <person name="Miao H."/>
            <person name="Kang H."/>
            <person name="Xie B."/>
            <person name="Gu X."/>
            <person name="Wang X."/>
            <person name="Du Y."/>
            <person name="Jin W."/>
            <person name="Huang S."/>
        </authorList>
    </citation>
    <scope>NUCLEOTIDE SEQUENCE [LARGE SCALE GENOMIC DNA]</scope>
    <source>
        <strain evidence="8">cv. 9930</strain>
    </source>
</reference>
<keyword evidence="3" id="KW-0238">DNA-binding</keyword>
<dbReference type="PANTHER" id="PTHR31429">
    <property type="entry name" value="WRKY TRANSCRIPTION FACTOR 36-RELATED"/>
    <property type="match status" value="1"/>
</dbReference>
<dbReference type="SUPFAM" id="SSF118290">
    <property type="entry name" value="WRKY DNA-binding domain"/>
    <property type="match status" value="1"/>
</dbReference>
<dbReference type="eggNOG" id="ENOG502QR7M">
    <property type="taxonomic scope" value="Eukaryota"/>
</dbReference>
<dbReference type="GO" id="GO:0043565">
    <property type="term" value="F:sequence-specific DNA binding"/>
    <property type="evidence" value="ECO:0007669"/>
    <property type="project" value="InterPro"/>
</dbReference>
<evidence type="ECO:0000313" key="8">
    <source>
        <dbReference type="Proteomes" id="UP000029981"/>
    </source>
</evidence>
<comment type="subcellular location">
    <subcellularLocation>
        <location evidence="1">Nucleus</location>
    </subcellularLocation>
</comment>
<dbReference type="InterPro" id="IPR044810">
    <property type="entry name" value="WRKY_plant"/>
</dbReference>
<organism evidence="7 8">
    <name type="scientific">Cucumis sativus</name>
    <name type="common">Cucumber</name>
    <dbReference type="NCBI Taxonomy" id="3659"/>
    <lineage>
        <taxon>Eukaryota</taxon>
        <taxon>Viridiplantae</taxon>
        <taxon>Streptophyta</taxon>
        <taxon>Embryophyta</taxon>
        <taxon>Tracheophyta</taxon>
        <taxon>Spermatophyta</taxon>
        <taxon>Magnoliopsida</taxon>
        <taxon>eudicotyledons</taxon>
        <taxon>Gunneridae</taxon>
        <taxon>Pentapetalae</taxon>
        <taxon>rosids</taxon>
        <taxon>fabids</taxon>
        <taxon>Cucurbitales</taxon>
        <taxon>Cucurbitaceae</taxon>
        <taxon>Benincaseae</taxon>
        <taxon>Cucumis</taxon>
    </lineage>
</organism>
<evidence type="ECO:0000256" key="1">
    <source>
        <dbReference type="ARBA" id="ARBA00004123"/>
    </source>
</evidence>
<keyword evidence="5" id="KW-0539">Nucleus</keyword>
<dbReference type="InterPro" id="IPR036576">
    <property type="entry name" value="WRKY_dom_sf"/>
</dbReference>
<evidence type="ECO:0000259" key="6">
    <source>
        <dbReference type="PROSITE" id="PS50811"/>
    </source>
</evidence>
<gene>
    <name evidence="7" type="ORF">Csa_4G652000</name>
</gene>
<evidence type="ECO:0000256" key="3">
    <source>
        <dbReference type="ARBA" id="ARBA00023125"/>
    </source>
</evidence>
<dbReference type="Proteomes" id="UP000029981">
    <property type="component" value="Chromosome 4"/>
</dbReference>
<dbReference type="InterPro" id="IPR003657">
    <property type="entry name" value="WRKY_dom"/>
</dbReference>
<dbReference type="OrthoDB" id="1879341at2759"/>
<dbReference type="STRING" id="3659.A0A0A0L324"/>
<dbReference type="Pfam" id="PF03106">
    <property type="entry name" value="WRKY"/>
    <property type="match status" value="1"/>
</dbReference>